<dbReference type="SUPFAM" id="SSF75304">
    <property type="entry name" value="Amidase signature (AS) enzymes"/>
    <property type="match status" value="1"/>
</dbReference>
<proteinExistence type="predicted"/>
<organism evidence="1 2">
    <name type="scientific">Streptomyces lavendulae subsp. lavendulae</name>
    <dbReference type="NCBI Taxonomy" id="58340"/>
    <lineage>
        <taxon>Bacteria</taxon>
        <taxon>Bacillati</taxon>
        <taxon>Actinomycetota</taxon>
        <taxon>Actinomycetes</taxon>
        <taxon>Kitasatosporales</taxon>
        <taxon>Streptomycetaceae</taxon>
        <taxon>Streptomyces</taxon>
    </lineage>
</organism>
<reference evidence="1 2" key="1">
    <citation type="submission" date="2017-11" db="EMBL/GenBank/DDBJ databases">
        <title>Complete genome sequence of Streptomyces lavendulae subsp. lavendulae CCM 3239 (formerly 'Streptomyces aureofaciens CCM 3239'), the producer of the angucycline-type antibiotic auricin.</title>
        <authorList>
            <person name="Busche T."/>
            <person name="Novakova R."/>
            <person name="Al'Dilaimi A."/>
            <person name="Homerova D."/>
            <person name="Feckova L."/>
            <person name="Rezuchova B."/>
            <person name="Mingyar E."/>
            <person name="Csolleiova D."/>
            <person name="Bekeova C."/>
            <person name="Winkler A."/>
            <person name="Sevcikova B."/>
            <person name="Kalinowski J."/>
            <person name="Kormanec J."/>
            <person name="Ruckert C."/>
        </authorList>
    </citation>
    <scope>NUCLEOTIDE SEQUENCE [LARGE SCALE GENOMIC DNA]</scope>
    <source>
        <strain evidence="1 2">CCM 3239</strain>
    </source>
</reference>
<sequence length="522" mass="54886">MILRRTLIVACTAVAAAAAMAGTPAAARNRAAGARPPRADLHLAPAHEQLAALRRRTVTSRALLEQTLAHIDRTNPGLGAVVTLDADGARAAADAADRHLAATGKPLGALHGLPMTLKDALETKGLRTTCGSPDLSDHVPDRDADTVARLRAAGAVIVGKTNVPVMCQDLQTSNPLFGTTRNPHDATKTAGGSSGGPAAAVAAGLTSLEVGSDLAGSLRLPAAYCGVYALRPSGGIVPTRGHIPRPPGWLTSSDMLTLGPIARDAEDLGLLLDVLAAPSPADSAAWRIDLPAPRRGRLAQYRVGVWQDDPYCHVDTDTRELLERVAALLRTAGATVDDTTRPVDLAGSDRLFQRLMYATASATAPDAGFAEDVAAADKIPADDPRGLFLHSRTMRHRDWLRANEEREELRGRWADYFATHDVLITPAAPTAAVDDQTDTPVPGRHITVDGVKRPYFDQTAWLNLAGHVSLPALVMPAGRTAAGLPLAVQIIGPYLADRTVVDLAGQLARRLPDPVRPPTATG</sequence>
<dbReference type="AlphaFoldDB" id="A0A2K8PPZ8"/>
<dbReference type="GeneID" id="49388039"/>
<protein>
    <submittedName>
        <fullName evidence="1">Acylamidase</fullName>
        <ecNumber evidence="1">3.5.1.13</ecNumber>
    </submittedName>
</protein>
<dbReference type="Pfam" id="PF01425">
    <property type="entry name" value="Amidase"/>
    <property type="match status" value="1"/>
</dbReference>
<dbReference type="GO" id="GO:0047680">
    <property type="term" value="F:aryl-acylamidase activity"/>
    <property type="evidence" value="ECO:0007669"/>
    <property type="project" value="UniProtKB-EC"/>
</dbReference>
<dbReference type="OrthoDB" id="182039at2"/>
<dbReference type="PROSITE" id="PS51318">
    <property type="entry name" value="TAT"/>
    <property type="match status" value="1"/>
</dbReference>
<evidence type="ECO:0000313" key="2">
    <source>
        <dbReference type="Proteomes" id="UP000231791"/>
    </source>
</evidence>
<accession>A0A2K8PPZ8</accession>
<dbReference type="PIRSF" id="PIRSF001221">
    <property type="entry name" value="Amidase_fungi"/>
    <property type="match status" value="1"/>
</dbReference>
<dbReference type="EMBL" id="CP024985">
    <property type="protein sequence ID" value="ATZ28836.1"/>
    <property type="molecule type" value="Genomic_DNA"/>
</dbReference>
<keyword evidence="2" id="KW-1185">Reference proteome</keyword>
<dbReference type="GO" id="GO:0012505">
    <property type="term" value="C:endomembrane system"/>
    <property type="evidence" value="ECO:0007669"/>
    <property type="project" value="TreeGrafter"/>
</dbReference>
<dbReference type="Gene3D" id="3.90.1300.10">
    <property type="entry name" value="Amidase signature (AS) domain"/>
    <property type="match status" value="1"/>
</dbReference>
<dbReference type="KEGG" id="slx:SLAV_35330"/>
<dbReference type="Proteomes" id="UP000231791">
    <property type="component" value="Chromosome"/>
</dbReference>
<dbReference type="InterPro" id="IPR023631">
    <property type="entry name" value="Amidase_dom"/>
</dbReference>
<dbReference type="PANTHER" id="PTHR43372:SF4">
    <property type="entry name" value="FATTY-ACID AMIDE HYDROLASE 2"/>
    <property type="match status" value="1"/>
</dbReference>
<dbReference type="InterPro" id="IPR052739">
    <property type="entry name" value="FAAH2"/>
</dbReference>
<name>A0A2K8PPZ8_STRLA</name>
<dbReference type="InterPro" id="IPR036928">
    <property type="entry name" value="AS_sf"/>
</dbReference>
<dbReference type="InterPro" id="IPR006311">
    <property type="entry name" value="TAT_signal"/>
</dbReference>
<evidence type="ECO:0000313" key="1">
    <source>
        <dbReference type="EMBL" id="ATZ28836.1"/>
    </source>
</evidence>
<keyword evidence="1" id="KW-0378">Hydrolase</keyword>
<dbReference type="RefSeq" id="WP_030230151.1">
    <property type="nucleotide sequence ID" value="NZ_CP024985.1"/>
</dbReference>
<dbReference type="EC" id="3.5.1.13" evidence="1"/>
<dbReference type="NCBIfam" id="NF004816">
    <property type="entry name" value="PRK06170.1"/>
    <property type="match status" value="1"/>
</dbReference>
<gene>
    <name evidence="1" type="primary">aam2</name>
    <name evidence="1" type="ORF">SLAV_35330</name>
</gene>
<dbReference type="PANTHER" id="PTHR43372">
    <property type="entry name" value="FATTY-ACID AMIDE HYDROLASE"/>
    <property type="match status" value="1"/>
</dbReference>